<reference evidence="5" key="1">
    <citation type="journal article" date="2020" name="bioRxiv">
        <title>Comparative genomics of Chlamydomonas.</title>
        <authorList>
            <person name="Craig R.J."/>
            <person name="Hasan A.R."/>
            <person name="Ness R.W."/>
            <person name="Keightley P.D."/>
        </authorList>
    </citation>
    <scope>NUCLEOTIDE SEQUENCE</scope>
    <source>
        <strain evidence="5">CCAP 11/70</strain>
    </source>
</reference>
<protein>
    <recommendedName>
        <fullName evidence="4">Protein kinase domain-containing protein</fullName>
    </recommendedName>
</protein>
<keyword evidence="3" id="KW-0732">Signal</keyword>
<feature type="region of interest" description="Disordered" evidence="1">
    <location>
        <begin position="784"/>
        <end position="817"/>
    </location>
</feature>
<feature type="region of interest" description="Disordered" evidence="1">
    <location>
        <begin position="901"/>
        <end position="921"/>
    </location>
</feature>
<keyword evidence="2" id="KW-1133">Transmembrane helix</keyword>
<dbReference type="PANTHER" id="PTHR44329:SF214">
    <property type="entry name" value="PROTEIN KINASE DOMAIN-CONTAINING PROTEIN"/>
    <property type="match status" value="1"/>
</dbReference>
<dbReference type="GO" id="GO:0004674">
    <property type="term" value="F:protein serine/threonine kinase activity"/>
    <property type="evidence" value="ECO:0007669"/>
    <property type="project" value="TreeGrafter"/>
</dbReference>
<feature type="compositionally biased region" description="Gly residues" evidence="1">
    <location>
        <begin position="957"/>
        <end position="978"/>
    </location>
</feature>
<dbReference type="InterPro" id="IPR051681">
    <property type="entry name" value="Ser/Thr_Kinases-Pseudokinases"/>
</dbReference>
<dbReference type="GO" id="GO:0005524">
    <property type="term" value="F:ATP binding"/>
    <property type="evidence" value="ECO:0007669"/>
    <property type="project" value="InterPro"/>
</dbReference>
<dbReference type="PROSITE" id="PS50011">
    <property type="entry name" value="PROTEIN_KINASE_DOM"/>
    <property type="match status" value="1"/>
</dbReference>
<dbReference type="Gene3D" id="1.10.510.10">
    <property type="entry name" value="Transferase(Phosphotransferase) domain 1"/>
    <property type="match status" value="1"/>
</dbReference>
<keyword evidence="2" id="KW-0472">Membrane</keyword>
<feature type="compositionally biased region" description="Low complexity" evidence="1">
    <location>
        <begin position="837"/>
        <end position="854"/>
    </location>
</feature>
<dbReference type="OrthoDB" id="542075at2759"/>
<keyword evidence="6" id="KW-1185">Reference proteome</keyword>
<dbReference type="InterPro" id="IPR011009">
    <property type="entry name" value="Kinase-like_dom_sf"/>
</dbReference>
<dbReference type="AlphaFoldDB" id="A0A835XHT7"/>
<evidence type="ECO:0000313" key="5">
    <source>
        <dbReference type="EMBL" id="KAG2483659.1"/>
    </source>
</evidence>
<dbReference type="InterPro" id="IPR001245">
    <property type="entry name" value="Ser-Thr/Tyr_kinase_cat_dom"/>
</dbReference>
<feature type="region of interest" description="Disordered" evidence="1">
    <location>
        <begin position="835"/>
        <end position="883"/>
    </location>
</feature>
<dbReference type="InterPro" id="IPR008271">
    <property type="entry name" value="Ser/Thr_kinase_AS"/>
</dbReference>
<feature type="region of interest" description="Disordered" evidence="1">
    <location>
        <begin position="957"/>
        <end position="1002"/>
    </location>
</feature>
<feature type="region of interest" description="Disordered" evidence="1">
    <location>
        <begin position="330"/>
        <end position="425"/>
    </location>
</feature>
<feature type="compositionally biased region" description="Basic and acidic residues" evidence="1">
    <location>
        <begin position="901"/>
        <end position="913"/>
    </location>
</feature>
<organism evidence="5 6">
    <name type="scientific">Edaphochlamys debaryana</name>
    <dbReference type="NCBI Taxonomy" id="47281"/>
    <lineage>
        <taxon>Eukaryota</taxon>
        <taxon>Viridiplantae</taxon>
        <taxon>Chlorophyta</taxon>
        <taxon>core chlorophytes</taxon>
        <taxon>Chlorophyceae</taxon>
        <taxon>CS clade</taxon>
        <taxon>Chlamydomonadales</taxon>
        <taxon>Chlamydomonadales incertae sedis</taxon>
        <taxon>Edaphochlamys</taxon>
    </lineage>
</organism>
<accession>A0A835XHT7</accession>
<dbReference type="CDD" id="cd13999">
    <property type="entry name" value="STKc_MAP3K-like"/>
    <property type="match status" value="1"/>
</dbReference>
<feature type="compositionally biased region" description="Low complexity" evidence="1">
    <location>
        <begin position="790"/>
        <end position="802"/>
    </location>
</feature>
<evidence type="ECO:0000259" key="4">
    <source>
        <dbReference type="PROSITE" id="PS50011"/>
    </source>
</evidence>
<sequence length="1002" mass="103372">MRAWALGLALVALLAAPRLIAASSSLRTVEIRTGRDLHLALADPDVGDLVLVSPVVTISPSDAEGLQLPIDVARNVTIRGPSPTELWPTLDLAFQRWKIRLRSGASLTVEHAVVTRFRLDNAGANRVPGVDIFAPPLEGERGLIIFSQAATVFPVCYPVAIAQANVKAIERPAGFPGEQTRQFSLPQDGCTNSSSAPPMQRCWPLKNAEVDVVFQGADIDPPTQKALPSNNIYVSTRTFVLCAIVLDMACVVRLGPVGCWVYTVGLASPPLSAPTPAVAELQTAGGGGDGGSGGGNSTLIAALCGSLLGVAALALIVAGVLWARAARRRRLQRQSEPQDVTTKGVDFCEGGAGAGPDAQSSKSASRPPPGPAFQRPSDASGHRPGSGPVSLPTCASQHDGSGPGSAAPSGSIAADPVTPFTPKRPDLRLGIRMFRQQQGYNTVPRCSDASLTESTVSTSLSTSGLRAGAGAGLASHNTVELLPVTRGRGGFGQVFEGTFQGQRVAVKVVSEAWAGGAEQPCATQLKCFGQEVQVLGRCDHPCIVRLLAASLQPPLCLVMELCETSLDRVLHSRRGTVLPMCKVLHIAIEIAKGLEYLHPTIVHRDLKPANVLLNNADSDTPVVKLTDFGLSRLNHTVIITRAPGAGTPAYLAPECYEASNVEAGVITHHADMYSYGILLWEMLAGRRPWEGRDHLEVARDVMGKRARPPLDVMGPVRCPPKLRELMTACWEHDPLRRPAAAEVVKQLEMLRDEHDLDNANALPSVHSAPLGAVPIKPSAAARFLGGPGLDDAGPAQAQAGPARGFPDPLSVSKLPGPSGRRWLPTLLSVASLLRGQASGSGPDAGPDGPAAGPSYEQHTSMWSSYGRPHRPRGSAPGAGGSLERWVGATTDWNVRELADAAAERAGAEQHGDSGRAPAPGKSVEQVVIRFAVQLLGGGGGGGTGGGAGGAGSGLGAGAAAGGEGGTAGGASAGAGGAGVSSAEAAAGLGGPMDTTAGELAQR</sequence>
<dbReference type="EMBL" id="JAEHOE010000169">
    <property type="protein sequence ID" value="KAG2483659.1"/>
    <property type="molecule type" value="Genomic_DNA"/>
</dbReference>
<feature type="signal peptide" evidence="3">
    <location>
        <begin position="1"/>
        <end position="22"/>
    </location>
</feature>
<dbReference type="Pfam" id="PF07714">
    <property type="entry name" value="PK_Tyr_Ser-Thr"/>
    <property type="match status" value="1"/>
</dbReference>
<evidence type="ECO:0000256" key="2">
    <source>
        <dbReference type="SAM" id="Phobius"/>
    </source>
</evidence>
<keyword evidence="2" id="KW-0812">Transmembrane</keyword>
<feature type="transmembrane region" description="Helical" evidence="2">
    <location>
        <begin position="299"/>
        <end position="323"/>
    </location>
</feature>
<comment type="caution">
    <text evidence="5">The sequence shown here is derived from an EMBL/GenBank/DDBJ whole genome shotgun (WGS) entry which is preliminary data.</text>
</comment>
<evidence type="ECO:0000256" key="3">
    <source>
        <dbReference type="SAM" id="SignalP"/>
    </source>
</evidence>
<feature type="domain" description="Protein kinase" evidence="4">
    <location>
        <begin position="480"/>
        <end position="750"/>
    </location>
</feature>
<dbReference type="InterPro" id="IPR000719">
    <property type="entry name" value="Prot_kinase_dom"/>
</dbReference>
<dbReference type="SMART" id="SM00220">
    <property type="entry name" value="S_TKc"/>
    <property type="match status" value="1"/>
</dbReference>
<evidence type="ECO:0000313" key="6">
    <source>
        <dbReference type="Proteomes" id="UP000612055"/>
    </source>
</evidence>
<feature type="compositionally biased region" description="Low complexity" evidence="1">
    <location>
        <begin position="404"/>
        <end position="414"/>
    </location>
</feature>
<proteinExistence type="predicted"/>
<dbReference type="PANTHER" id="PTHR44329">
    <property type="entry name" value="SERINE/THREONINE-PROTEIN KINASE TNNI3K-RELATED"/>
    <property type="match status" value="1"/>
</dbReference>
<feature type="chain" id="PRO_5032344342" description="Protein kinase domain-containing protein" evidence="3">
    <location>
        <begin position="23"/>
        <end position="1002"/>
    </location>
</feature>
<dbReference type="PROSITE" id="PS00108">
    <property type="entry name" value="PROTEIN_KINASE_ST"/>
    <property type="match status" value="1"/>
</dbReference>
<name>A0A835XHT7_9CHLO</name>
<evidence type="ECO:0000256" key="1">
    <source>
        <dbReference type="SAM" id="MobiDB-lite"/>
    </source>
</evidence>
<dbReference type="Gene3D" id="3.30.200.20">
    <property type="entry name" value="Phosphorylase Kinase, domain 1"/>
    <property type="match status" value="1"/>
</dbReference>
<gene>
    <name evidence="5" type="ORF">HYH03_017462</name>
</gene>
<dbReference type="Proteomes" id="UP000612055">
    <property type="component" value="Unassembled WGS sequence"/>
</dbReference>
<dbReference type="SUPFAM" id="SSF56112">
    <property type="entry name" value="Protein kinase-like (PK-like)"/>
    <property type="match status" value="1"/>
</dbReference>